<feature type="compositionally biased region" description="Basic and acidic residues" evidence="1">
    <location>
        <begin position="70"/>
        <end position="85"/>
    </location>
</feature>
<organism evidence="2 3">
    <name type="scientific">Streptomyces cirratus</name>
    <dbReference type="NCBI Taxonomy" id="68187"/>
    <lineage>
        <taxon>Bacteria</taxon>
        <taxon>Bacillati</taxon>
        <taxon>Actinomycetota</taxon>
        <taxon>Actinomycetes</taxon>
        <taxon>Kitasatosporales</taxon>
        <taxon>Streptomycetaceae</taxon>
        <taxon>Streptomyces</taxon>
    </lineage>
</organism>
<evidence type="ECO:0000256" key="1">
    <source>
        <dbReference type="SAM" id="MobiDB-lite"/>
    </source>
</evidence>
<feature type="region of interest" description="Disordered" evidence="1">
    <location>
        <begin position="38"/>
        <end position="85"/>
    </location>
</feature>
<keyword evidence="3" id="KW-1185">Reference proteome</keyword>
<gene>
    <name evidence="2" type="ORF">GCM10010347_42820</name>
</gene>
<reference evidence="3" key="1">
    <citation type="journal article" date="2019" name="Int. J. Syst. Evol. Microbiol.">
        <title>The Global Catalogue of Microorganisms (GCM) 10K type strain sequencing project: providing services to taxonomists for standard genome sequencing and annotation.</title>
        <authorList>
            <consortium name="The Broad Institute Genomics Platform"/>
            <consortium name="The Broad Institute Genome Sequencing Center for Infectious Disease"/>
            <person name="Wu L."/>
            <person name="Ma J."/>
        </authorList>
    </citation>
    <scope>NUCLEOTIDE SEQUENCE [LARGE SCALE GENOMIC DNA]</scope>
    <source>
        <strain evidence="3">JCM 4738</strain>
    </source>
</reference>
<evidence type="ECO:0000313" key="3">
    <source>
        <dbReference type="Proteomes" id="UP000642673"/>
    </source>
</evidence>
<comment type="caution">
    <text evidence="2">The sequence shown here is derived from an EMBL/GenBank/DDBJ whole genome shotgun (WGS) entry which is preliminary data.</text>
</comment>
<dbReference type="Proteomes" id="UP000642673">
    <property type="component" value="Unassembled WGS sequence"/>
</dbReference>
<dbReference type="EMBL" id="BMVP01000008">
    <property type="protein sequence ID" value="GHB68132.1"/>
    <property type="molecule type" value="Genomic_DNA"/>
</dbReference>
<sequence length="85" mass="9134">MAVELRVHVRAAGRCGETGCRRRQFTTAARPTRSIRATCAKSTRSPAGETGSRAASGERRLGATVRTARRSTEGRTTSKSEISRA</sequence>
<accession>A0ABQ3F0J3</accession>
<evidence type="ECO:0000313" key="2">
    <source>
        <dbReference type="EMBL" id="GHB68132.1"/>
    </source>
</evidence>
<dbReference type="RefSeq" id="WP_381351794.1">
    <property type="nucleotide sequence ID" value="NZ_JBHSYU010000001.1"/>
</dbReference>
<proteinExistence type="predicted"/>
<name>A0ABQ3F0J3_9ACTN</name>
<protein>
    <submittedName>
        <fullName evidence="2">Uncharacterized protein</fullName>
    </submittedName>
</protein>